<evidence type="ECO:0000256" key="6">
    <source>
        <dbReference type="ARBA" id="ARBA00023012"/>
    </source>
</evidence>
<dbReference type="GO" id="GO:0016036">
    <property type="term" value="P:cellular response to phosphate starvation"/>
    <property type="evidence" value="ECO:0007669"/>
    <property type="project" value="TreeGrafter"/>
</dbReference>
<dbReference type="GO" id="GO:0005886">
    <property type="term" value="C:plasma membrane"/>
    <property type="evidence" value="ECO:0007669"/>
    <property type="project" value="TreeGrafter"/>
</dbReference>
<gene>
    <name evidence="9" type="ORF">DIS18_12795</name>
</gene>
<evidence type="ECO:0000256" key="7">
    <source>
        <dbReference type="SAM" id="Phobius"/>
    </source>
</evidence>
<feature type="transmembrane region" description="Helical" evidence="7">
    <location>
        <begin position="9"/>
        <end position="29"/>
    </location>
</feature>
<dbReference type="InterPro" id="IPR005467">
    <property type="entry name" value="His_kinase_dom"/>
</dbReference>
<dbReference type="PANTHER" id="PTHR45453">
    <property type="entry name" value="PHOSPHATE REGULON SENSOR PROTEIN PHOR"/>
    <property type="match status" value="1"/>
</dbReference>
<reference evidence="9" key="1">
    <citation type="submission" date="2018-05" db="EMBL/GenBank/DDBJ databases">
        <title>Algibacter marinivivus sp. nov., isolated from sample around a algae.</title>
        <authorList>
            <person name="Zhong X."/>
        </authorList>
    </citation>
    <scope>NUCLEOTIDE SEQUENCE [LARGE SCALE GENOMIC DNA]</scope>
    <source>
        <strain evidence="9">ZY111</strain>
    </source>
</reference>
<proteinExistence type="predicted"/>
<dbReference type="SUPFAM" id="SSF55874">
    <property type="entry name" value="ATPase domain of HSP90 chaperone/DNA topoisomerase II/histidine kinase"/>
    <property type="match status" value="1"/>
</dbReference>
<dbReference type="SMART" id="SM00387">
    <property type="entry name" value="HATPase_c"/>
    <property type="match status" value="1"/>
</dbReference>
<feature type="transmembrane region" description="Helical" evidence="7">
    <location>
        <begin position="233"/>
        <end position="255"/>
    </location>
</feature>
<keyword evidence="4" id="KW-0808">Transferase</keyword>
<dbReference type="SMART" id="SM00388">
    <property type="entry name" value="HisKA"/>
    <property type="match status" value="1"/>
</dbReference>
<dbReference type="OrthoDB" id="1933776at2"/>
<keyword evidence="7" id="KW-0472">Membrane</keyword>
<dbReference type="CDD" id="cd00075">
    <property type="entry name" value="HATPase"/>
    <property type="match status" value="1"/>
</dbReference>
<dbReference type="PRINTS" id="PR00344">
    <property type="entry name" value="BCTRLSENSOR"/>
</dbReference>
<dbReference type="InterPro" id="IPR004358">
    <property type="entry name" value="Sig_transdc_His_kin-like_C"/>
</dbReference>
<dbReference type="Pfam" id="PF02518">
    <property type="entry name" value="HATPase_c"/>
    <property type="match status" value="1"/>
</dbReference>
<dbReference type="EMBL" id="QFRI01000003">
    <property type="protein sequence ID" value="PWH82134.1"/>
    <property type="molecule type" value="Genomic_DNA"/>
</dbReference>
<dbReference type="GO" id="GO:0000155">
    <property type="term" value="F:phosphorelay sensor kinase activity"/>
    <property type="evidence" value="ECO:0007669"/>
    <property type="project" value="InterPro"/>
</dbReference>
<evidence type="ECO:0000259" key="8">
    <source>
        <dbReference type="PROSITE" id="PS50109"/>
    </source>
</evidence>
<evidence type="ECO:0000256" key="2">
    <source>
        <dbReference type="ARBA" id="ARBA00012438"/>
    </source>
</evidence>
<keyword evidence="6" id="KW-0902">Two-component regulatory system</keyword>
<dbReference type="InterPro" id="IPR050351">
    <property type="entry name" value="BphY/WalK/GraS-like"/>
</dbReference>
<dbReference type="GO" id="GO:0004721">
    <property type="term" value="F:phosphoprotein phosphatase activity"/>
    <property type="evidence" value="ECO:0007669"/>
    <property type="project" value="TreeGrafter"/>
</dbReference>
<accession>A0A2U2X310</accession>
<keyword evidence="7" id="KW-0812">Transmembrane</keyword>
<evidence type="ECO:0000313" key="10">
    <source>
        <dbReference type="Proteomes" id="UP000245375"/>
    </source>
</evidence>
<dbReference type="InterPro" id="IPR036097">
    <property type="entry name" value="HisK_dim/P_sf"/>
</dbReference>
<keyword evidence="3" id="KW-0597">Phosphoprotein</keyword>
<name>A0A2U2X310_9FLAO</name>
<dbReference type="PANTHER" id="PTHR45453:SF1">
    <property type="entry name" value="PHOSPHATE REGULON SENSOR PROTEIN PHOR"/>
    <property type="match status" value="1"/>
</dbReference>
<dbReference type="SUPFAM" id="SSF47384">
    <property type="entry name" value="Homodimeric domain of signal transducing histidine kinase"/>
    <property type="match status" value="1"/>
</dbReference>
<reference evidence="9" key="2">
    <citation type="submission" date="2018-05" db="EMBL/GenBank/DDBJ databases">
        <authorList>
            <person name="Lanie J.A."/>
            <person name="Ng W.-L."/>
            <person name="Kazmierczak K.M."/>
            <person name="Andrzejewski T.M."/>
            <person name="Davidsen T.M."/>
            <person name="Wayne K.J."/>
            <person name="Tettelin H."/>
            <person name="Glass J.I."/>
            <person name="Rusch D."/>
            <person name="Podicherti R."/>
            <person name="Tsui H.-C.T."/>
            <person name="Winkler M.E."/>
        </authorList>
    </citation>
    <scope>NUCLEOTIDE SEQUENCE [LARGE SCALE GENOMIC DNA]</scope>
    <source>
        <strain evidence="9">ZY111</strain>
    </source>
</reference>
<dbReference type="Pfam" id="PF00512">
    <property type="entry name" value="HisKA"/>
    <property type="match status" value="1"/>
</dbReference>
<protein>
    <recommendedName>
        <fullName evidence="2">histidine kinase</fullName>
        <ecNumber evidence="2">2.7.13.3</ecNumber>
    </recommendedName>
</protein>
<evidence type="ECO:0000256" key="1">
    <source>
        <dbReference type="ARBA" id="ARBA00000085"/>
    </source>
</evidence>
<evidence type="ECO:0000256" key="4">
    <source>
        <dbReference type="ARBA" id="ARBA00022679"/>
    </source>
</evidence>
<dbReference type="CDD" id="cd00082">
    <property type="entry name" value="HisKA"/>
    <property type="match status" value="1"/>
</dbReference>
<comment type="caution">
    <text evidence="9">The sequence shown here is derived from an EMBL/GenBank/DDBJ whole genome shotgun (WGS) entry which is preliminary data.</text>
</comment>
<sequence length="487" mass="55962">MNEQKYRWVLYLIITTTVLTIVVQCYWNYKNYLLNKQNFVNQVQLSLDNALDTYYAELAESNNMTIIETDSIAFSHNFKELKTDSVIRDIKHDLRSVDIKSISGYTQFTDSSNGYHFSNDKNHISKIKVIRGKKASDSIKLLKGITSIFISIKNDTLDFSKLNPLVKSELKRKQLNIDFVLKHFKNDSLYNVYNIENIKPNFLKAQSKSTFLKQNELLEIAYPNATHIILKQGLSSILISTLLVIAIISSLFYLLKIIKNQKQLAEIKNDLISNITHEFKTPIATIGVALESINSFNAIDDKEKTKKYIKMSSNQLSKLNVMVEKLLETATLDSELLEFNKEYVDIVPVIETLISRYKIHNPKKSFTDFIKPESLNIQVDKFHFENAINNILDNAIKYGGDEISVELVKSSNQINISISDNGNTLKPENKQRIFEKFYRIPKGNTHDVKGFGIGLYYTKTIIDKHNGSIYLDLKNNLTTFKISLPHE</sequence>
<dbReference type="InterPro" id="IPR036890">
    <property type="entry name" value="HATPase_C_sf"/>
</dbReference>
<dbReference type="PROSITE" id="PS50109">
    <property type="entry name" value="HIS_KIN"/>
    <property type="match status" value="1"/>
</dbReference>
<feature type="domain" description="Histidine kinase" evidence="8">
    <location>
        <begin position="274"/>
        <end position="487"/>
    </location>
</feature>
<dbReference type="EC" id="2.7.13.3" evidence="2"/>
<evidence type="ECO:0000256" key="5">
    <source>
        <dbReference type="ARBA" id="ARBA00022777"/>
    </source>
</evidence>
<evidence type="ECO:0000256" key="3">
    <source>
        <dbReference type="ARBA" id="ARBA00022553"/>
    </source>
</evidence>
<dbReference type="Proteomes" id="UP000245375">
    <property type="component" value="Unassembled WGS sequence"/>
</dbReference>
<keyword evidence="7" id="KW-1133">Transmembrane helix</keyword>
<keyword evidence="10" id="KW-1185">Reference proteome</keyword>
<dbReference type="Gene3D" id="1.10.287.130">
    <property type="match status" value="1"/>
</dbReference>
<dbReference type="AlphaFoldDB" id="A0A2U2X310"/>
<organism evidence="9 10">
    <name type="scientific">Algibacter marinivivus</name>
    <dbReference type="NCBI Taxonomy" id="2100723"/>
    <lineage>
        <taxon>Bacteria</taxon>
        <taxon>Pseudomonadati</taxon>
        <taxon>Bacteroidota</taxon>
        <taxon>Flavobacteriia</taxon>
        <taxon>Flavobacteriales</taxon>
        <taxon>Flavobacteriaceae</taxon>
        <taxon>Algibacter</taxon>
    </lineage>
</organism>
<keyword evidence="5 9" id="KW-0418">Kinase</keyword>
<dbReference type="InterPro" id="IPR003594">
    <property type="entry name" value="HATPase_dom"/>
</dbReference>
<evidence type="ECO:0000313" key="9">
    <source>
        <dbReference type="EMBL" id="PWH82134.1"/>
    </source>
</evidence>
<comment type="catalytic activity">
    <reaction evidence="1">
        <text>ATP + protein L-histidine = ADP + protein N-phospho-L-histidine.</text>
        <dbReference type="EC" id="2.7.13.3"/>
    </reaction>
</comment>
<dbReference type="RefSeq" id="WP_109353473.1">
    <property type="nucleotide sequence ID" value="NZ_QFRI01000003.1"/>
</dbReference>
<dbReference type="InterPro" id="IPR003661">
    <property type="entry name" value="HisK_dim/P_dom"/>
</dbReference>
<dbReference type="Gene3D" id="3.30.565.10">
    <property type="entry name" value="Histidine kinase-like ATPase, C-terminal domain"/>
    <property type="match status" value="1"/>
</dbReference>